<feature type="transmembrane region" description="Helical" evidence="2">
    <location>
        <begin position="281"/>
        <end position="304"/>
    </location>
</feature>
<feature type="transmembrane region" description="Helical" evidence="2">
    <location>
        <begin position="255"/>
        <end position="274"/>
    </location>
</feature>
<feature type="transmembrane region" description="Helical" evidence="2">
    <location>
        <begin position="369"/>
        <end position="389"/>
    </location>
</feature>
<dbReference type="AlphaFoldDB" id="A0A8H5CZN5"/>
<evidence type="ECO:0000313" key="3">
    <source>
        <dbReference type="EMBL" id="KAF5350508.1"/>
    </source>
</evidence>
<organism evidence="3 4">
    <name type="scientific">Leucocoprinus leucothites</name>
    <dbReference type="NCBI Taxonomy" id="201217"/>
    <lineage>
        <taxon>Eukaryota</taxon>
        <taxon>Fungi</taxon>
        <taxon>Dikarya</taxon>
        <taxon>Basidiomycota</taxon>
        <taxon>Agaricomycotina</taxon>
        <taxon>Agaricomycetes</taxon>
        <taxon>Agaricomycetidae</taxon>
        <taxon>Agaricales</taxon>
        <taxon>Agaricineae</taxon>
        <taxon>Agaricaceae</taxon>
        <taxon>Leucocoprinus</taxon>
    </lineage>
</organism>
<dbReference type="EMBL" id="JAACJO010000014">
    <property type="protein sequence ID" value="KAF5350508.1"/>
    <property type="molecule type" value="Genomic_DNA"/>
</dbReference>
<feature type="transmembrane region" description="Helical" evidence="2">
    <location>
        <begin position="158"/>
        <end position="183"/>
    </location>
</feature>
<dbReference type="OrthoDB" id="3250682at2759"/>
<evidence type="ECO:0000256" key="2">
    <source>
        <dbReference type="SAM" id="Phobius"/>
    </source>
</evidence>
<reference evidence="3 4" key="1">
    <citation type="journal article" date="2020" name="ISME J.">
        <title>Uncovering the hidden diversity of litter-decomposition mechanisms in mushroom-forming fungi.</title>
        <authorList>
            <person name="Floudas D."/>
            <person name="Bentzer J."/>
            <person name="Ahren D."/>
            <person name="Johansson T."/>
            <person name="Persson P."/>
            <person name="Tunlid A."/>
        </authorList>
    </citation>
    <scope>NUCLEOTIDE SEQUENCE [LARGE SCALE GENOMIC DNA]</scope>
    <source>
        <strain evidence="3 4">CBS 146.42</strain>
    </source>
</reference>
<accession>A0A8H5CZN5</accession>
<feature type="transmembrane region" description="Helical" evidence="2">
    <location>
        <begin position="395"/>
        <end position="416"/>
    </location>
</feature>
<name>A0A8H5CZN5_9AGAR</name>
<evidence type="ECO:0000256" key="1">
    <source>
        <dbReference type="SAM" id="MobiDB-lite"/>
    </source>
</evidence>
<protein>
    <submittedName>
        <fullName evidence="3">Uncharacterized protein</fullName>
    </submittedName>
</protein>
<dbReference type="Proteomes" id="UP000559027">
    <property type="component" value="Unassembled WGS sequence"/>
</dbReference>
<keyword evidence="2" id="KW-1133">Transmembrane helix</keyword>
<keyword evidence="2" id="KW-0472">Membrane</keyword>
<feature type="region of interest" description="Disordered" evidence="1">
    <location>
        <begin position="1"/>
        <end position="22"/>
    </location>
</feature>
<keyword evidence="4" id="KW-1185">Reference proteome</keyword>
<feature type="transmembrane region" description="Helical" evidence="2">
    <location>
        <begin position="324"/>
        <end position="348"/>
    </location>
</feature>
<proteinExistence type="predicted"/>
<gene>
    <name evidence="3" type="ORF">D9756_008545</name>
</gene>
<comment type="caution">
    <text evidence="3">The sequence shown here is derived from an EMBL/GenBank/DDBJ whole genome shotgun (WGS) entry which is preliminary data.</text>
</comment>
<evidence type="ECO:0000313" key="4">
    <source>
        <dbReference type="Proteomes" id="UP000559027"/>
    </source>
</evidence>
<keyword evidence="2" id="KW-0812">Transmembrane</keyword>
<sequence length="509" mass="56102">MVMTAPINSMLPDRRSSSNSGNDLQMRFTLLTGSNLPATPKASIIGASTSVPQSTQAANQYQQKRALGTSAHPDLRELEVYLVNALPELGCLIGLVTWSYTSFHSQYTAAQAPRLTYSADHPSALPSIDPIAHMRLLRRLPTAAEEVNVFFHIDPYDLLSILLETLAYGIFLVLFILSTVLLLQRRRAFLRKKVVERVKLRSLTFYLVTGMLMFLTISAKWMFWWPEVLPIHAREPGVAAQIPRLNRTSYRFKEVLMQITILLGDLITIYRLWILSNKNKIMIVFPIAIFFGYLACAIGLSGPANDTTTTPVPIKNRTLQMTDWDVAAVVCTVGITVYITLMIAWIILRARMRVAANVLGNSLNQALVVIAESAAIYTMWNVMFLIAGAGFRNEIALCFLECMAAVYGISVMLINVRVGLGCALRDNERVISTAPIIFMEGGGRRNFLGSSIVPEQRGIHISTVVCTEPSGSSSRCEIADESRGGGDIELGDVRSVASSMTASFKPCAV</sequence>
<feature type="transmembrane region" description="Helical" evidence="2">
    <location>
        <begin position="203"/>
        <end position="224"/>
    </location>
</feature>